<protein>
    <submittedName>
        <fullName evidence="2">Uncharacterized protein</fullName>
    </submittedName>
</protein>
<evidence type="ECO:0000313" key="2">
    <source>
        <dbReference type="EMBL" id="KHN82560.1"/>
    </source>
</evidence>
<evidence type="ECO:0000313" key="4">
    <source>
        <dbReference type="Proteomes" id="UP000031036"/>
    </source>
</evidence>
<keyword evidence="1" id="KW-0472">Membrane</keyword>
<gene>
    <name evidence="2" type="ORF">Tcan_04616</name>
    <name evidence="3" type="ORF">TCNE_LOCUS9086</name>
</gene>
<dbReference type="OMA" id="CPKSIFD"/>
<reference evidence="2 4" key="1">
    <citation type="submission" date="2014-11" db="EMBL/GenBank/DDBJ databases">
        <title>Genetic blueprint of the zoonotic pathogen Toxocara canis.</title>
        <authorList>
            <person name="Zhu X.-Q."/>
            <person name="Korhonen P.K."/>
            <person name="Cai H."/>
            <person name="Young N.D."/>
            <person name="Nejsum P."/>
            <person name="von Samson-Himmelstjerna G."/>
            <person name="Boag P.R."/>
            <person name="Tan P."/>
            <person name="Li Q."/>
            <person name="Min J."/>
            <person name="Yang Y."/>
            <person name="Wang X."/>
            <person name="Fang X."/>
            <person name="Hall R.S."/>
            <person name="Hofmann A."/>
            <person name="Sternberg P.W."/>
            <person name="Jex A.R."/>
            <person name="Gasser R.B."/>
        </authorList>
    </citation>
    <scope>NUCLEOTIDE SEQUENCE [LARGE SCALE GENOMIC DNA]</scope>
    <source>
        <strain evidence="2">PN_DK_2014</strain>
    </source>
</reference>
<dbReference type="OrthoDB" id="5796971at2759"/>
<organism evidence="2 4">
    <name type="scientific">Toxocara canis</name>
    <name type="common">Canine roundworm</name>
    <dbReference type="NCBI Taxonomy" id="6265"/>
    <lineage>
        <taxon>Eukaryota</taxon>
        <taxon>Metazoa</taxon>
        <taxon>Ecdysozoa</taxon>
        <taxon>Nematoda</taxon>
        <taxon>Chromadorea</taxon>
        <taxon>Rhabditida</taxon>
        <taxon>Spirurina</taxon>
        <taxon>Ascaridomorpha</taxon>
        <taxon>Ascaridoidea</taxon>
        <taxon>Toxocaridae</taxon>
        <taxon>Toxocara</taxon>
    </lineage>
</organism>
<dbReference type="EMBL" id="JPKZ01001337">
    <property type="protein sequence ID" value="KHN82560.1"/>
    <property type="molecule type" value="Genomic_DNA"/>
</dbReference>
<dbReference type="AlphaFoldDB" id="A0A0B2VND4"/>
<keyword evidence="1" id="KW-0812">Transmembrane</keyword>
<evidence type="ECO:0000256" key="1">
    <source>
        <dbReference type="SAM" id="Phobius"/>
    </source>
</evidence>
<keyword evidence="4" id="KW-1185">Reference proteome</keyword>
<feature type="transmembrane region" description="Helical" evidence="1">
    <location>
        <begin position="74"/>
        <end position="100"/>
    </location>
</feature>
<dbReference type="EMBL" id="UYWY01020073">
    <property type="protein sequence ID" value="VDM40407.1"/>
    <property type="molecule type" value="Genomic_DNA"/>
</dbReference>
<proteinExistence type="predicted"/>
<accession>A0A0B2VND4</accession>
<keyword evidence="1" id="KW-1133">Transmembrane helix</keyword>
<sequence length="261" mass="29136">MDNKTSWVAVDMIDNETASTSAVITEVNDTTVPLQFDHIVALFNNATVVARNTTAGEDLVKALNILNIFEELPWLIWVIVAIGVLAVIGVVTAIITCIVWNKKRVIRKGSASDIRIIGVHDNLSQVTWLRCMICCPKSVFERREQLKAMRQNSASNLDPYKRPPLPPINCDKQHLTVDGYQGGYVPPHRLAPIRPQRDTATATVAHQTQVNVNQLKHNNIRQDELFGIQIAGIKGVPVIEISKDQQRELPVPKQLSDEKEL</sequence>
<reference evidence="3" key="2">
    <citation type="submission" date="2018-11" db="EMBL/GenBank/DDBJ databases">
        <authorList>
            <consortium name="Pathogen Informatics"/>
        </authorList>
    </citation>
    <scope>NUCLEOTIDE SEQUENCE [LARGE SCALE GENOMIC DNA]</scope>
</reference>
<name>A0A0B2VND4_TOXCA</name>
<evidence type="ECO:0000313" key="3">
    <source>
        <dbReference type="EMBL" id="VDM40407.1"/>
    </source>
</evidence>
<dbReference type="Proteomes" id="UP000031036">
    <property type="component" value="Unassembled WGS sequence"/>
</dbReference>